<sequence length="245" mass="27890">MQERSGDYSIDQQVLNRALEELGLRIWIDGIAIRSNKRLREYYACHQIKEPLLLSYNENASKVGEVQGVGGDCGSNVERAAVDESSQSNVGDQSGLGIRRIDFEVRKVNGTQYDIEATTRKTGRTSSDKHSKGEDLFSFIGQRWRNRRTGLHLFEEYVEERCLKLEDIWKESRCGFGECVDMESCKRGDKVAVARNLELERSENAKYPTVWGINKLFEYNRETGLSEGRVLMLKVMALDLAFSGC</sequence>
<comment type="caution">
    <text evidence="1">The sequence shown here is derived from an EMBL/GenBank/DDBJ whole genome shotgun (WGS) entry which is preliminary data.</text>
</comment>
<dbReference type="Proteomes" id="UP000324800">
    <property type="component" value="Unassembled WGS sequence"/>
</dbReference>
<protein>
    <submittedName>
        <fullName evidence="1">Uncharacterized protein</fullName>
    </submittedName>
</protein>
<proteinExistence type="predicted"/>
<gene>
    <name evidence="1" type="ORF">EZS28_030040</name>
</gene>
<name>A0A5J4UW08_9EUKA</name>
<evidence type="ECO:0000313" key="1">
    <source>
        <dbReference type="EMBL" id="KAA6374434.1"/>
    </source>
</evidence>
<reference evidence="1 2" key="1">
    <citation type="submission" date="2019-03" db="EMBL/GenBank/DDBJ databases">
        <title>Single cell metagenomics reveals metabolic interactions within the superorganism composed of flagellate Streblomastix strix and complex community of Bacteroidetes bacteria on its surface.</title>
        <authorList>
            <person name="Treitli S.C."/>
            <person name="Kolisko M."/>
            <person name="Husnik F."/>
            <person name="Keeling P."/>
            <person name="Hampl V."/>
        </authorList>
    </citation>
    <scope>NUCLEOTIDE SEQUENCE [LARGE SCALE GENOMIC DNA]</scope>
    <source>
        <strain evidence="1">ST1C</strain>
    </source>
</reference>
<organism evidence="1 2">
    <name type="scientific">Streblomastix strix</name>
    <dbReference type="NCBI Taxonomy" id="222440"/>
    <lineage>
        <taxon>Eukaryota</taxon>
        <taxon>Metamonada</taxon>
        <taxon>Preaxostyla</taxon>
        <taxon>Oxymonadida</taxon>
        <taxon>Streblomastigidae</taxon>
        <taxon>Streblomastix</taxon>
    </lineage>
</organism>
<evidence type="ECO:0000313" key="2">
    <source>
        <dbReference type="Proteomes" id="UP000324800"/>
    </source>
</evidence>
<dbReference type="OrthoDB" id="2897838at2759"/>
<accession>A0A5J4UW08</accession>
<dbReference type="AlphaFoldDB" id="A0A5J4UW08"/>
<dbReference type="EMBL" id="SNRW01011983">
    <property type="protein sequence ID" value="KAA6374434.1"/>
    <property type="molecule type" value="Genomic_DNA"/>
</dbReference>